<evidence type="ECO:0000259" key="7">
    <source>
        <dbReference type="Pfam" id="PF20238"/>
    </source>
</evidence>
<keyword evidence="9" id="KW-1185">Reference proteome</keyword>
<dbReference type="Pfam" id="PF20238">
    <property type="entry name" value="BIM1-like_dom"/>
    <property type="match status" value="1"/>
</dbReference>
<evidence type="ECO:0000256" key="4">
    <source>
        <dbReference type="ARBA" id="ARBA00023136"/>
    </source>
</evidence>
<dbReference type="InterPro" id="IPR052058">
    <property type="entry name" value="Alcohol_O-acetyltransferase"/>
</dbReference>
<sequence>MDMSSMDHSSSSSSSSSSSMTMSMAMVFVNAQDTPLFSNQWTPSSSGAYAGTCIFLIILSIIGRLLVAFKGVMEQHWLNAHLNRRYVAVAGKSTEAGRIDADPDAKVASLVSAQGVEESVKVVRRTTHEPLPFRFSVDLPRAFLFLLITGVSYLLSSLLILISTATMKFSILSLASLAPLVSAHFKLNYPTSRGFDEDKMTQFPCSGLSQSSERTKVSLSAGDFPVALTMGHSQTAVEVLLALGNDPGTNFNITLHPTFRVEGLGSFCLPNITFDESIVGVKLTDGMNATLQVQSMVTRAVVFTRYCADIQFTEVDYSAPSSCSNNTGVKATSFTGDAAKRNANESTADGEAQSGSSSSSTSSSSTGSATSTAGAVALETAAWGMLGAAVVGFHVPVASDLPLKAMDQFPKLRPVSERSHEGHSMPPKLTPSRFYYNVAVAATYTLPGTFTLPIKDYVYKACEILIAQHPILSAVPIGEETKEPYFAHLPSIDLSQSVFFQKREHGFPDADDRDEELDTLLSTQHNTPFELPLPFWRIFVLTDDADDTERRFTVVFVFHHAISDGTSGKVFHRSFLQALQSLSSLAVDNVKEVIPSPDSSLLPPGEAVHPKPVSYTYLAVQLFKAKIYEPRDPGLWTGSEVKLPLETKLKHIVFPKHLSSTFRDRCRENKTTITAALQTIIARSLFTHLPESSTKVRCSGAMSNRRWLPDPITEDSMGVFVQEYTEDYSRKDLSETSFPWSVTVRSRATIEREISKEGRDTSANLLRYINDYHNELYLSKVGRPRSSTYEVSNVGAFTSSTPAKGMPRVGRVVFSQSASVTGSAFEVSVASGGDGCLVLMFTWQKGVVEDLFILNVIESVRKEVYDLCV</sequence>
<dbReference type="Proteomes" id="UP000231358">
    <property type="component" value="Unassembled WGS sequence"/>
</dbReference>
<feature type="transmembrane region" description="Helical" evidence="6">
    <location>
        <begin position="47"/>
        <end position="67"/>
    </location>
</feature>
<dbReference type="CDD" id="cd21176">
    <property type="entry name" value="LPMO_auxiliary-like"/>
    <property type="match status" value="1"/>
</dbReference>
<dbReference type="InterPro" id="IPR023213">
    <property type="entry name" value="CAT-like_dom_sf"/>
</dbReference>
<dbReference type="GO" id="GO:0005375">
    <property type="term" value="F:copper ion transmembrane transporter activity"/>
    <property type="evidence" value="ECO:0007669"/>
    <property type="project" value="InterPro"/>
</dbReference>
<keyword evidence="2 6" id="KW-0812">Transmembrane</keyword>
<evidence type="ECO:0000256" key="1">
    <source>
        <dbReference type="ARBA" id="ARBA00004370"/>
    </source>
</evidence>
<feature type="transmembrane region" description="Helical" evidence="6">
    <location>
        <begin position="142"/>
        <end position="162"/>
    </location>
</feature>
<dbReference type="AlphaFoldDB" id="A0A2G7G9Y9"/>
<dbReference type="InterPro" id="IPR010828">
    <property type="entry name" value="Atf2/Sli1-like"/>
</dbReference>
<evidence type="ECO:0000256" key="6">
    <source>
        <dbReference type="SAM" id="Phobius"/>
    </source>
</evidence>
<dbReference type="SUPFAM" id="SSF52777">
    <property type="entry name" value="CoA-dependent acyltransferases"/>
    <property type="match status" value="1"/>
</dbReference>
<feature type="region of interest" description="Disordered" evidence="5">
    <location>
        <begin position="343"/>
        <end position="369"/>
    </location>
</feature>
<comment type="caution">
    <text evidence="8">The sequence shown here is derived from an EMBL/GenBank/DDBJ whole genome shotgun (WGS) entry which is preliminary data.</text>
</comment>
<keyword evidence="3 6" id="KW-1133">Transmembrane helix</keyword>
<evidence type="ECO:0000313" key="9">
    <source>
        <dbReference type="Proteomes" id="UP000231358"/>
    </source>
</evidence>
<proteinExistence type="predicted"/>
<dbReference type="InterPro" id="IPR007274">
    <property type="entry name" value="Cop_transporter"/>
</dbReference>
<organism evidence="8 9">
    <name type="scientific">Aspergillus arachidicola</name>
    <dbReference type="NCBI Taxonomy" id="656916"/>
    <lineage>
        <taxon>Eukaryota</taxon>
        <taxon>Fungi</taxon>
        <taxon>Dikarya</taxon>
        <taxon>Ascomycota</taxon>
        <taxon>Pezizomycotina</taxon>
        <taxon>Eurotiomycetes</taxon>
        <taxon>Eurotiomycetidae</taxon>
        <taxon>Eurotiales</taxon>
        <taxon>Aspergillaceae</taxon>
        <taxon>Aspergillus</taxon>
        <taxon>Aspergillus subgen. Circumdati</taxon>
    </lineage>
</organism>
<dbReference type="EMBL" id="NEXV01000046">
    <property type="protein sequence ID" value="PIG89668.1"/>
    <property type="molecule type" value="Genomic_DNA"/>
</dbReference>
<keyword evidence="4 6" id="KW-0472">Membrane</keyword>
<dbReference type="Pfam" id="PF04145">
    <property type="entry name" value="Ctr"/>
    <property type="match status" value="1"/>
</dbReference>
<protein>
    <recommendedName>
        <fullName evidence="7">Copper acquisition factor BIM1-like domain-containing protein</fullName>
    </recommendedName>
</protein>
<evidence type="ECO:0000256" key="3">
    <source>
        <dbReference type="ARBA" id="ARBA00022989"/>
    </source>
</evidence>
<comment type="subcellular location">
    <subcellularLocation>
        <location evidence="1">Membrane</location>
    </subcellularLocation>
</comment>
<evidence type="ECO:0000256" key="2">
    <source>
        <dbReference type="ARBA" id="ARBA00022692"/>
    </source>
</evidence>
<dbReference type="GO" id="GO:0008080">
    <property type="term" value="F:N-acetyltransferase activity"/>
    <property type="evidence" value="ECO:0007669"/>
    <property type="project" value="TreeGrafter"/>
</dbReference>
<name>A0A2G7G9Y9_9EURO</name>
<gene>
    <name evidence="8" type="ORF">AARAC_003393</name>
</gene>
<dbReference type="PANTHER" id="PTHR28037:SF1">
    <property type="entry name" value="ALCOHOL O-ACETYLTRANSFERASE 1-RELATED"/>
    <property type="match status" value="1"/>
</dbReference>
<dbReference type="PANTHER" id="PTHR28037">
    <property type="entry name" value="ALCOHOL O-ACETYLTRANSFERASE 1-RELATED"/>
    <property type="match status" value="1"/>
</dbReference>
<dbReference type="Gene3D" id="3.30.559.10">
    <property type="entry name" value="Chloramphenicol acetyltransferase-like domain"/>
    <property type="match status" value="1"/>
</dbReference>
<feature type="compositionally biased region" description="Low complexity" evidence="5">
    <location>
        <begin position="354"/>
        <end position="369"/>
    </location>
</feature>
<dbReference type="GO" id="GO:0016020">
    <property type="term" value="C:membrane"/>
    <property type="evidence" value="ECO:0007669"/>
    <property type="project" value="UniProtKB-SubCell"/>
</dbReference>
<dbReference type="STRING" id="656916.A0A2G7G9Y9"/>
<dbReference type="InterPro" id="IPR046530">
    <property type="entry name" value="BIM1-like_dom"/>
</dbReference>
<dbReference type="Pfam" id="PF07247">
    <property type="entry name" value="AATase"/>
    <property type="match status" value="1"/>
</dbReference>
<reference evidence="8 9" key="1">
    <citation type="submission" date="2017-05" db="EMBL/GenBank/DDBJ databases">
        <title>Genome sequence for an aflatoxigenic pathogen of Argentinian peanut, Aspergillus arachidicola.</title>
        <authorList>
            <person name="Moore G."/>
            <person name="Beltz S.B."/>
            <person name="Mack B.M."/>
        </authorList>
    </citation>
    <scope>NUCLEOTIDE SEQUENCE [LARGE SCALE GENOMIC DNA]</scope>
    <source>
        <strain evidence="8 9">CBS 117610</strain>
    </source>
</reference>
<feature type="domain" description="Copper acquisition factor BIM1-like" evidence="7">
    <location>
        <begin position="182"/>
        <end position="328"/>
    </location>
</feature>
<accession>A0A2G7G9Y9</accession>
<evidence type="ECO:0000313" key="8">
    <source>
        <dbReference type="EMBL" id="PIG89668.1"/>
    </source>
</evidence>
<evidence type="ECO:0000256" key="5">
    <source>
        <dbReference type="SAM" id="MobiDB-lite"/>
    </source>
</evidence>